<dbReference type="InterPro" id="IPR004882">
    <property type="entry name" value="Luc7-rel"/>
</dbReference>
<proteinExistence type="inferred from homology"/>
<dbReference type="GO" id="GO:0005685">
    <property type="term" value="C:U1 snRNP"/>
    <property type="evidence" value="ECO:0007669"/>
    <property type="project" value="InterPro"/>
</dbReference>
<name>S7XPQ1_SPRLO</name>
<dbReference type="InParanoid" id="S7XPQ1"/>
<dbReference type="GO" id="GO:0003729">
    <property type="term" value="F:mRNA binding"/>
    <property type="evidence" value="ECO:0007669"/>
    <property type="project" value="InterPro"/>
</dbReference>
<protein>
    <submittedName>
        <fullName evidence="2">LUC7 U1 snRNP component</fullName>
    </submittedName>
</protein>
<dbReference type="AlphaFoldDB" id="S7XPQ1"/>
<comment type="similarity">
    <text evidence="1">Belongs to the Luc7 family.</text>
</comment>
<dbReference type="HOGENOM" id="CLU_1337213_0_0_1"/>
<evidence type="ECO:0000256" key="1">
    <source>
        <dbReference type="ARBA" id="ARBA00005655"/>
    </source>
</evidence>
<dbReference type="Proteomes" id="UP000014978">
    <property type="component" value="Unassembled WGS sequence"/>
</dbReference>
<keyword evidence="3" id="KW-1185">Reference proteome</keyword>
<comment type="caution">
    <text evidence="2">The sequence shown here is derived from an EMBL/GenBank/DDBJ whole genome shotgun (WGS) entry which is preliminary data.</text>
</comment>
<accession>S7XPQ1</accession>
<dbReference type="OMA" id="FCPFKAL"/>
<evidence type="ECO:0000313" key="3">
    <source>
        <dbReference type="Proteomes" id="UP000014978"/>
    </source>
</evidence>
<reference evidence="3" key="1">
    <citation type="journal article" date="2013" name="PLoS Genet.">
        <title>The genome of Spraguea lophii and the basis of host-microsporidian interactions.</title>
        <authorList>
            <person name="Campbell S.E."/>
            <person name="Williams T.A."/>
            <person name="Yousuf A."/>
            <person name="Soanes D.M."/>
            <person name="Paszkiewicz K.H."/>
            <person name="Williams B.A.P."/>
        </authorList>
    </citation>
    <scope>NUCLEOTIDE SEQUENCE [LARGE SCALE GENOMIC DNA]</scope>
    <source>
        <strain evidence="3">42_110</strain>
    </source>
</reference>
<dbReference type="OrthoDB" id="153872at2759"/>
<dbReference type="VEuPathDB" id="MicrosporidiaDB:SLOPH_2477"/>
<dbReference type="PANTHER" id="PTHR12375">
    <property type="entry name" value="RNA-BINDING PROTEIN LUC7-RELATED"/>
    <property type="match status" value="1"/>
</dbReference>
<organism evidence="2 3">
    <name type="scientific">Spraguea lophii (strain 42_110)</name>
    <name type="common">Microsporidian parasite</name>
    <dbReference type="NCBI Taxonomy" id="1358809"/>
    <lineage>
        <taxon>Eukaryota</taxon>
        <taxon>Fungi</taxon>
        <taxon>Fungi incertae sedis</taxon>
        <taxon>Microsporidia</taxon>
        <taxon>Spragueidae</taxon>
        <taxon>Spraguea</taxon>
    </lineage>
</organism>
<dbReference type="Pfam" id="PF03194">
    <property type="entry name" value="LUC7"/>
    <property type="match status" value="1"/>
</dbReference>
<gene>
    <name evidence="2" type="ORF">SLOPH_2477</name>
</gene>
<evidence type="ECO:0000313" key="2">
    <source>
        <dbReference type="EMBL" id="EPR77933.1"/>
    </source>
</evidence>
<dbReference type="GO" id="GO:0006376">
    <property type="term" value="P:mRNA splice site recognition"/>
    <property type="evidence" value="ECO:0007669"/>
    <property type="project" value="InterPro"/>
</dbReference>
<dbReference type="STRING" id="1358809.S7XPQ1"/>
<dbReference type="EMBL" id="ATCN01001135">
    <property type="protein sequence ID" value="EPR77933.1"/>
    <property type="molecule type" value="Genomic_DNA"/>
</dbReference>
<sequence length="255" mass="29993">MEHAKSLLNRLMGVNRDKIHSYDIDTVIINEDICVYAIADFCPFQLLSNTKITLGKCGYSNHEDFLISKAKSTKRMDIFKKELFYVLNEILYLLEQKIHKNQQQLIEAPVSNKKYFKNEEQLILLETRYNDIVSTLHSQAISGHVKEAYNISYKAENLKKELDKYLDRESGKNIKNAIVCNVCSLTVFNDVEYLVKHNQGKLHRIITKFREKVLEFIENKKIEELLKHEEIDEIKKKHRLNKHNIHKCKSNINVN</sequence>